<geneLocation type="mitochondrion" evidence="20"/>
<feature type="transmembrane region" description="Helical" evidence="18">
    <location>
        <begin position="247"/>
        <end position="265"/>
    </location>
</feature>
<feature type="transmembrane region" description="Helical" evidence="18">
    <location>
        <begin position="71"/>
        <end position="89"/>
    </location>
</feature>
<feature type="transmembrane region" description="Helical" evidence="18">
    <location>
        <begin position="207"/>
        <end position="227"/>
    </location>
</feature>
<name>A0A8A6C446_9HYME</name>
<keyword evidence="8 18" id="KW-0812">Transmembrane</keyword>
<evidence type="ECO:0000256" key="7">
    <source>
        <dbReference type="ARBA" id="ARBA00022660"/>
    </source>
</evidence>
<feature type="transmembrane region" description="Helical" evidence="18">
    <location>
        <begin position="95"/>
        <end position="112"/>
    </location>
</feature>
<dbReference type="PANTHER" id="PTHR46552:SF1">
    <property type="entry name" value="NADH-UBIQUINONE OXIDOREDUCTASE CHAIN 2"/>
    <property type="match status" value="1"/>
</dbReference>
<proteinExistence type="inferred from homology"/>
<dbReference type="InterPro" id="IPR050175">
    <property type="entry name" value="Complex_I_Subunit_2"/>
</dbReference>
<feature type="transmembrane region" description="Helical" evidence="18">
    <location>
        <begin position="182"/>
        <end position="201"/>
    </location>
</feature>
<evidence type="ECO:0000256" key="18">
    <source>
        <dbReference type="RuleBase" id="RU003403"/>
    </source>
</evidence>
<keyword evidence="7 18" id="KW-0679">Respiratory chain</keyword>
<evidence type="ECO:0000256" key="16">
    <source>
        <dbReference type="ARBA" id="ARBA00023136"/>
    </source>
</evidence>
<dbReference type="GO" id="GO:0005743">
    <property type="term" value="C:mitochondrial inner membrane"/>
    <property type="evidence" value="ECO:0007669"/>
    <property type="project" value="UniProtKB-SubCell"/>
</dbReference>
<organism evidence="20">
    <name type="scientific">Taxoblenus sp</name>
    <dbReference type="NCBI Taxonomy" id="2821556"/>
    <lineage>
        <taxon>Eukaryota</taxon>
        <taxon>Metazoa</taxon>
        <taxon>Ecdysozoa</taxon>
        <taxon>Arthropoda</taxon>
        <taxon>Hexapoda</taxon>
        <taxon>Insecta</taxon>
        <taxon>Pterygota</taxon>
        <taxon>Neoptera</taxon>
        <taxon>Endopterygota</taxon>
        <taxon>Hymenoptera</taxon>
        <taxon>Tenthredinoidea</taxon>
        <taxon>Tenthredinidae</taxon>
        <taxon>Allantinae</taxon>
        <taxon>Taxoblenus</taxon>
    </lineage>
</organism>
<sequence>MTKFLIVKKLNSSKMNNMNILFYFILILSTTIVINSSSWFNAWMGMEINLMSFIPLMSMKKIKKTSNSMMMYFIIQAGASSLLFMTIIMMKMQMIFFKINFMMSCLQLSLLMKLGASPFHWWMPKILKNLNWMNCFILLTWQKIAPMILMMSTNNNYLIYISSLLSTFMGAILGMNQNSIKLIMAYSSINHLGWLLITMILNMNLLFIYFFIYSITNLMICMLMNNLNYNFLNQLYKNNNQNMNNKLIMMSLFFSLAGLPPFIGFMPKLLTLIMMMKNNLIMESMLFIIMATISLSFYINPILSITIMMKFNSKWNFKIFQINKIMMSILIMNLLLIMMIFTPMLNNNL</sequence>
<evidence type="ECO:0000256" key="6">
    <source>
        <dbReference type="ARBA" id="ARBA00022448"/>
    </source>
</evidence>
<comment type="function">
    <text evidence="1">Core subunit of the mitochondrial membrane respiratory chain NADH dehydrogenase (Complex I) that is believed to belong to the minimal assembly required for catalysis. Complex I functions in the transfer of electrons from NADH to the respiratory chain. The immediate electron acceptor for the enzyme is believed to be ubiquinone.</text>
</comment>
<feature type="transmembrane region" description="Helical" evidence="18">
    <location>
        <begin position="325"/>
        <end position="345"/>
    </location>
</feature>
<evidence type="ECO:0000256" key="15">
    <source>
        <dbReference type="ARBA" id="ARBA00023128"/>
    </source>
</evidence>
<dbReference type="GO" id="GO:0006120">
    <property type="term" value="P:mitochondrial electron transport, NADH to ubiquinone"/>
    <property type="evidence" value="ECO:0007669"/>
    <property type="project" value="InterPro"/>
</dbReference>
<evidence type="ECO:0000313" key="20">
    <source>
        <dbReference type="EMBL" id="QTH79134.1"/>
    </source>
</evidence>
<keyword evidence="12 18" id="KW-1133">Transmembrane helix</keyword>
<evidence type="ECO:0000256" key="11">
    <source>
        <dbReference type="ARBA" id="ARBA00022982"/>
    </source>
</evidence>
<evidence type="ECO:0000256" key="8">
    <source>
        <dbReference type="ARBA" id="ARBA00022692"/>
    </source>
</evidence>
<keyword evidence="10 18" id="KW-1278">Translocase</keyword>
<keyword evidence="13 18" id="KW-0520">NAD</keyword>
<feature type="transmembrane region" description="Helical" evidence="18">
    <location>
        <begin position="20"/>
        <end position="36"/>
    </location>
</feature>
<feature type="transmembrane region" description="Helical" evidence="18">
    <location>
        <begin position="157"/>
        <end position="175"/>
    </location>
</feature>
<evidence type="ECO:0000256" key="10">
    <source>
        <dbReference type="ARBA" id="ARBA00022967"/>
    </source>
</evidence>
<evidence type="ECO:0000259" key="19">
    <source>
        <dbReference type="Pfam" id="PF00361"/>
    </source>
</evidence>
<dbReference type="InterPro" id="IPR001750">
    <property type="entry name" value="ND/Mrp_TM"/>
</dbReference>
<keyword evidence="9 18" id="KW-0999">Mitochondrion inner membrane</keyword>
<feature type="domain" description="NADH:quinone oxidoreductase/Mrp antiporter transmembrane" evidence="19">
    <location>
        <begin position="36"/>
        <end position="293"/>
    </location>
</feature>
<feature type="transmembrane region" description="Helical" evidence="18">
    <location>
        <begin position="285"/>
        <end position="305"/>
    </location>
</feature>
<accession>A0A8A6C446</accession>
<evidence type="ECO:0000256" key="13">
    <source>
        <dbReference type="ARBA" id="ARBA00023027"/>
    </source>
</evidence>
<keyword evidence="14 18" id="KW-0830">Ubiquinone</keyword>
<protein>
    <recommendedName>
        <fullName evidence="5 18">NADH-ubiquinone oxidoreductase chain 2</fullName>
        <ecNumber evidence="4 18">7.1.1.2</ecNumber>
    </recommendedName>
</protein>
<comment type="similarity">
    <text evidence="3 18">Belongs to the complex I subunit 2 family.</text>
</comment>
<comment type="function">
    <text evidence="18">Core subunit of the mitochondrial membrane respiratory chain NADH dehydrogenase (Complex I) which catalyzes electron transfer from NADH through the respiratory chain, using ubiquinone as an electron acceptor. Essential for the catalytic activity and assembly of complex I.</text>
</comment>
<evidence type="ECO:0000256" key="5">
    <source>
        <dbReference type="ARBA" id="ARBA00021008"/>
    </source>
</evidence>
<dbReference type="Pfam" id="PF00361">
    <property type="entry name" value="Proton_antipo_M"/>
    <property type="match status" value="1"/>
</dbReference>
<keyword evidence="15 18" id="KW-0496">Mitochondrion</keyword>
<comment type="catalytic activity">
    <reaction evidence="17 18">
        <text>a ubiquinone + NADH + 5 H(+)(in) = a ubiquinol + NAD(+) + 4 H(+)(out)</text>
        <dbReference type="Rhea" id="RHEA:29091"/>
        <dbReference type="Rhea" id="RHEA-COMP:9565"/>
        <dbReference type="Rhea" id="RHEA-COMP:9566"/>
        <dbReference type="ChEBI" id="CHEBI:15378"/>
        <dbReference type="ChEBI" id="CHEBI:16389"/>
        <dbReference type="ChEBI" id="CHEBI:17976"/>
        <dbReference type="ChEBI" id="CHEBI:57540"/>
        <dbReference type="ChEBI" id="CHEBI:57945"/>
        <dbReference type="EC" id="7.1.1.2"/>
    </reaction>
</comment>
<dbReference type="EC" id="7.1.1.2" evidence="4 18"/>
<dbReference type="EMBL" id="MW632126">
    <property type="protein sequence ID" value="QTH79134.1"/>
    <property type="molecule type" value="Genomic_DNA"/>
</dbReference>
<reference evidence="20" key="1">
    <citation type="submission" date="2021-02" db="EMBL/GenBank/DDBJ databases">
        <title>The mitochondrial genome of Taxoblenus sinicus.</title>
        <authorList>
            <person name="Niu G."/>
        </authorList>
    </citation>
    <scope>NUCLEOTIDE SEQUENCE</scope>
</reference>
<dbReference type="GO" id="GO:0008137">
    <property type="term" value="F:NADH dehydrogenase (ubiquinone) activity"/>
    <property type="evidence" value="ECO:0007669"/>
    <property type="project" value="UniProtKB-EC"/>
</dbReference>
<keyword evidence="11 18" id="KW-0249">Electron transport</keyword>
<dbReference type="PANTHER" id="PTHR46552">
    <property type="entry name" value="NADH-UBIQUINONE OXIDOREDUCTASE CHAIN 2"/>
    <property type="match status" value="1"/>
</dbReference>
<keyword evidence="16 18" id="KW-0472">Membrane</keyword>
<comment type="subcellular location">
    <subcellularLocation>
        <location evidence="2 18">Mitochondrion inner membrane</location>
        <topology evidence="2 18">Multi-pass membrane protein</topology>
    </subcellularLocation>
</comment>
<evidence type="ECO:0000256" key="3">
    <source>
        <dbReference type="ARBA" id="ARBA00007012"/>
    </source>
</evidence>
<evidence type="ECO:0000256" key="9">
    <source>
        <dbReference type="ARBA" id="ARBA00022792"/>
    </source>
</evidence>
<keyword evidence="6" id="KW-0813">Transport</keyword>
<evidence type="ECO:0000256" key="17">
    <source>
        <dbReference type="ARBA" id="ARBA00049551"/>
    </source>
</evidence>
<evidence type="ECO:0000256" key="1">
    <source>
        <dbReference type="ARBA" id="ARBA00003257"/>
    </source>
</evidence>
<dbReference type="PRINTS" id="PR01436">
    <property type="entry name" value="NADHDHGNASE2"/>
</dbReference>
<dbReference type="AlphaFoldDB" id="A0A8A6C446"/>
<evidence type="ECO:0000256" key="2">
    <source>
        <dbReference type="ARBA" id="ARBA00004448"/>
    </source>
</evidence>
<gene>
    <name evidence="20" type="primary">ND2</name>
</gene>
<evidence type="ECO:0000256" key="4">
    <source>
        <dbReference type="ARBA" id="ARBA00012944"/>
    </source>
</evidence>
<evidence type="ECO:0000256" key="14">
    <source>
        <dbReference type="ARBA" id="ARBA00023075"/>
    </source>
</evidence>
<evidence type="ECO:0000256" key="12">
    <source>
        <dbReference type="ARBA" id="ARBA00022989"/>
    </source>
</evidence>
<dbReference type="InterPro" id="IPR003917">
    <property type="entry name" value="NADH_UbQ_OxRdtase_chain2"/>
</dbReference>